<dbReference type="Proteomes" id="UP001201701">
    <property type="component" value="Unassembled WGS sequence"/>
</dbReference>
<dbReference type="RefSeq" id="WP_239367851.1">
    <property type="nucleotide sequence ID" value="NZ_JAKREW010000020.1"/>
</dbReference>
<proteinExistence type="predicted"/>
<dbReference type="Pfam" id="PF04883">
    <property type="entry name" value="HK97-gp10_like"/>
    <property type="match status" value="1"/>
</dbReference>
<sequence>MAQATSDRLGGKFKKIRTKAKAAAVAALRQGAYEIAELQYSLAPVDDGDLRNSIEVTSPGEMTPPYSQPGGRQIAREGQFLITAGNTKVRYAHLVEYGTAPHVNAGQFPGTLNPGTKAQPFFWPGYRALRKRVKSRVTRAINKAVKDGAGG</sequence>
<dbReference type="EMBL" id="JAKREW010000020">
    <property type="protein sequence ID" value="MCG7507063.1"/>
    <property type="molecule type" value="Genomic_DNA"/>
</dbReference>
<comment type="caution">
    <text evidence="2">The sequence shown here is derived from an EMBL/GenBank/DDBJ whole genome shotgun (WGS) entry which is preliminary data.</text>
</comment>
<accession>A0ABS9QHZ5</accession>
<evidence type="ECO:0000256" key="1">
    <source>
        <dbReference type="SAM" id="MobiDB-lite"/>
    </source>
</evidence>
<feature type="region of interest" description="Disordered" evidence="1">
    <location>
        <begin position="51"/>
        <end position="70"/>
    </location>
</feature>
<dbReference type="InterPro" id="IPR010064">
    <property type="entry name" value="HK97-gp10_tail"/>
</dbReference>
<protein>
    <submittedName>
        <fullName evidence="2">HK97 gp10 family phage protein</fullName>
    </submittedName>
</protein>
<evidence type="ECO:0000313" key="2">
    <source>
        <dbReference type="EMBL" id="MCG7507063.1"/>
    </source>
</evidence>
<organism evidence="2 3">
    <name type="scientific">Mesorhizobium retamae</name>
    <dbReference type="NCBI Taxonomy" id="2912854"/>
    <lineage>
        <taxon>Bacteria</taxon>
        <taxon>Pseudomonadati</taxon>
        <taxon>Pseudomonadota</taxon>
        <taxon>Alphaproteobacteria</taxon>
        <taxon>Hyphomicrobiales</taxon>
        <taxon>Phyllobacteriaceae</taxon>
        <taxon>Mesorhizobium</taxon>
    </lineage>
</organism>
<dbReference type="NCBIfam" id="TIGR01725">
    <property type="entry name" value="phge_HK97_gp10"/>
    <property type="match status" value="1"/>
</dbReference>
<keyword evidence="3" id="KW-1185">Reference proteome</keyword>
<evidence type="ECO:0000313" key="3">
    <source>
        <dbReference type="Proteomes" id="UP001201701"/>
    </source>
</evidence>
<reference evidence="2 3" key="1">
    <citation type="submission" date="2022-02" db="EMBL/GenBank/DDBJ databases">
        <title>Draft genome sequence of Mezorhizobium retamae strain IRAMC:0171 isolated from Retama raetam nodules.</title>
        <authorList>
            <person name="Bengaied R."/>
            <person name="Sbissi I."/>
            <person name="Huber K."/>
            <person name="Ghodbane F."/>
            <person name="Nouioui I."/>
            <person name="Tarhouni M."/>
            <person name="Gtari M."/>
        </authorList>
    </citation>
    <scope>NUCLEOTIDE SEQUENCE [LARGE SCALE GENOMIC DNA]</scope>
    <source>
        <strain evidence="2 3">IRAMC:0171</strain>
    </source>
</reference>
<name>A0ABS9QHZ5_9HYPH</name>
<gene>
    <name evidence="2" type="ORF">L4923_18705</name>
</gene>